<evidence type="ECO:0000313" key="3">
    <source>
        <dbReference type="Proteomes" id="UP000239663"/>
    </source>
</evidence>
<accession>A0A2S7MXE0</accession>
<keyword evidence="1" id="KW-0472">Membrane</keyword>
<gene>
    <name evidence="2" type="ORF">CYL18_13765</name>
</gene>
<dbReference type="EMBL" id="PKOZ01000009">
    <property type="protein sequence ID" value="PQD94472.1"/>
    <property type="molecule type" value="Genomic_DNA"/>
</dbReference>
<name>A0A2S7MXE0_9BACI</name>
<comment type="caution">
    <text evidence="2">The sequence shown here is derived from an EMBL/GenBank/DDBJ whole genome shotgun (WGS) entry which is preliminary data.</text>
</comment>
<keyword evidence="1" id="KW-0812">Transmembrane</keyword>
<evidence type="ECO:0000313" key="2">
    <source>
        <dbReference type="EMBL" id="PQD94472.1"/>
    </source>
</evidence>
<proteinExistence type="predicted"/>
<dbReference type="AlphaFoldDB" id="A0A2S7MXE0"/>
<evidence type="ECO:0008006" key="4">
    <source>
        <dbReference type="Google" id="ProtNLM"/>
    </source>
</evidence>
<evidence type="ECO:0000256" key="1">
    <source>
        <dbReference type="SAM" id="Phobius"/>
    </source>
</evidence>
<dbReference type="OrthoDB" id="43895at2"/>
<dbReference type="RefSeq" id="WP_104850110.1">
    <property type="nucleotide sequence ID" value="NZ_PKOZ01000009.1"/>
</dbReference>
<keyword evidence="1" id="KW-1133">Transmembrane helix</keyword>
<dbReference type="Proteomes" id="UP000239663">
    <property type="component" value="Unassembled WGS sequence"/>
</dbReference>
<keyword evidence="3" id="KW-1185">Reference proteome</keyword>
<feature type="transmembrane region" description="Helical" evidence="1">
    <location>
        <begin position="6"/>
        <end position="25"/>
    </location>
</feature>
<reference evidence="2 3" key="1">
    <citation type="submission" date="2017-12" db="EMBL/GenBank/DDBJ databases">
        <title>Taxonomic description and draft genome of Pradoshia cofamensis Gen. nov., sp. nov., a thermotolerant bacillale isolated from anterior gut of earthworm Eisenia fetida.</title>
        <authorList>
            <person name="Saha T."/>
            <person name="Chakraborty R."/>
        </authorList>
    </citation>
    <scope>NUCLEOTIDE SEQUENCE [LARGE SCALE GENOMIC DNA]</scope>
    <source>
        <strain evidence="2 3">EAG3</strain>
    </source>
</reference>
<protein>
    <recommendedName>
        <fullName evidence="4">Peptidase MA-like domain-containing protein</fullName>
    </recommendedName>
</protein>
<sequence>MNRNIWIIFGACLSFCLFAFLYFTVKIHDEIEARNDIKLGYFDALKVVSTRNYDSKEELALKKQLKQETSQEIHIYYSPKQQILAPYIVDALEAARDENQRLIGDYPTPSLDLILFENSEQFFEFSQIKYTNGYYSDFEKIIGILPIDLPEESTMESKKQLIDYMVKHEYSHYALLQKIQAMGVQNNVPEWFLEGYAEYISFIHAEPDPLDILIPFENLEESKQWTHLRLAGAADIYKQSEEAIASLIKEYGHSIIIDILKETGSNETFEEALEQTTGLDYDELEARLSS</sequence>
<organism evidence="2 3">
    <name type="scientific">Pradoshia eiseniae</name>
    <dbReference type="NCBI Taxonomy" id="2064768"/>
    <lineage>
        <taxon>Bacteria</taxon>
        <taxon>Bacillati</taxon>
        <taxon>Bacillota</taxon>
        <taxon>Bacilli</taxon>
        <taxon>Bacillales</taxon>
        <taxon>Bacillaceae</taxon>
        <taxon>Pradoshia</taxon>
    </lineage>
</organism>